<name>A0ABW9HBK3_9PSED</name>
<keyword evidence="3" id="KW-0560">Oxidoreductase</keyword>
<accession>A0ABW9HBK3</accession>
<dbReference type="PANTHER" id="PTHR42760">
    <property type="entry name" value="SHORT-CHAIN DEHYDROGENASES/REDUCTASES FAMILY MEMBER"/>
    <property type="match status" value="1"/>
</dbReference>
<comment type="caution">
    <text evidence="3">The sequence shown here is derived from an EMBL/GenBank/DDBJ whole genome shotgun (WGS) entry which is preliminary data.</text>
</comment>
<dbReference type="RefSeq" id="WP_409078992.1">
    <property type="nucleotide sequence ID" value="NZ_CP178857.1"/>
</dbReference>
<reference evidence="3 4" key="1">
    <citation type="submission" date="2024-12" db="EMBL/GenBank/DDBJ databases">
        <title>Pseudomonas species isolated from Lotus nodules promote plant growth.</title>
        <authorList>
            <person name="Yu Y.-H."/>
            <person name="Kurtenbach J."/>
            <person name="Crosbie D."/>
            <person name="Brachmann A."/>
            <person name="Marin M."/>
        </authorList>
    </citation>
    <scope>NUCLEOTIDE SEQUENCE [LARGE SCALE GENOMIC DNA]</scope>
    <source>
        <strain evidence="3 4">PLb12A</strain>
    </source>
</reference>
<evidence type="ECO:0000313" key="3">
    <source>
        <dbReference type="EMBL" id="MFM9519516.1"/>
    </source>
</evidence>
<feature type="domain" description="Ketoreductase" evidence="2">
    <location>
        <begin position="13"/>
        <end position="202"/>
    </location>
</feature>
<dbReference type="EMBL" id="JBJVNW010000010">
    <property type="protein sequence ID" value="MFM9519516.1"/>
    <property type="molecule type" value="Genomic_DNA"/>
</dbReference>
<dbReference type="SUPFAM" id="SSF51735">
    <property type="entry name" value="NAD(P)-binding Rossmann-fold domains"/>
    <property type="match status" value="1"/>
</dbReference>
<dbReference type="InterPro" id="IPR020904">
    <property type="entry name" value="Sc_DH/Rdtase_CS"/>
</dbReference>
<dbReference type="PRINTS" id="PR00081">
    <property type="entry name" value="GDHRDH"/>
</dbReference>
<organism evidence="3 4">
    <name type="scientific">Pseudomonas monachiensis</name>
    <dbReference type="NCBI Taxonomy" id="3060212"/>
    <lineage>
        <taxon>Bacteria</taxon>
        <taxon>Pseudomonadati</taxon>
        <taxon>Pseudomonadota</taxon>
        <taxon>Gammaproteobacteria</taxon>
        <taxon>Pseudomonadales</taxon>
        <taxon>Pseudomonadaceae</taxon>
        <taxon>Pseudomonas</taxon>
    </lineage>
</organism>
<sequence>MNTVFERFALAGKVALVTGAAQGLGAETAHTLAMAGAKVMVSDLQLEQAQATAERIRAAGGEALAMRHDVTDEAQWQQVVAATVEAFGGLDVLVNNAGIEKMALFTEASVEDFRLMHEINVTGVFLGIKHAARVMRPGAAAGKGGSIINLSSVAGLVGMPALGGYCSSKGAVRLMSKAAAVEFARLGYGVRVNSIHPAIIKTDMGVNVVRGFVAIGLAPDEASADAYAESLHPLGYGQPQDVSSAVLFLASEASRWSTGSEIVIDGGACAC</sequence>
<dbReference type="Proteomes" id="UP001631987">
    <property type="component" value="Unassembled WGS sequence"/>
</dbReference>
<evidence type="ECO:0000313" key="4">
    <source>
        <dbReference type="Proteomes" id="UP001631987"/>
    </source>
</evidence>
<dbReference type="PROSITE" id="PS00061">
    <property type="entry name" value="ADH_SHORT"/>
    <property type="match status" value="1"/>
</dbReference>
<protein>
    <submittedName>
        <fullName evidence="3">SDR family NAD(P)-dependent oxidoreductase</fullName>
        <ecNumber evidence="3">1.1.1.-</ecNumber>
    </submittedName>
</protein>
<comment type="similarity">
    <text evidence="1">Belongs to the short-chain dehydrogenases/reductases (SDR) family.</text>
</comment>
<dbReference type="InterPro" id="IPR002347">
    <property type="entry name" value="SDR_fam"/>
</dbReference>
<evidence type="ECO:0000256" key="1">
    <source>
        <dbReference type="ARBA" id="ARBA00006484"/>
    </source>
</evidence>
<dbReference type="GO" id="GO:0016491">
    <property type="term" value="F:oxidoreductase activity"/>
    <property type="evidence" value="ECO:0007669"/>
    <property type="project" value="UniProtKB-KW"/>
</dbReference>
<dbReference type="NCBIfam" id="NF005559">
    <property type="entry name" value="PRK07231.1"/>
    <property type="match status" value="1"/>
</dbReference>
<dbReference type="SMART" id="SM00822">
    <property type="entry name" value="PKS_KR"/>
    <property type="match status" value="1"/>
</dbReference>
<dbReference type="Gene3D" id="3.40.50.720">
    <property type="entry name" value="NAD(P)-binding Rossmann-like Domain"/>
    <property type="match status" value="1"/>
</dbReference>
<dbReference type="InterPro" id="IPR057326">
    <property type="entry name" value="KR_dom"/>
</dbReference>
<dbReference type="Pfam" id="PF13561">
    <property type="entry name" value="adh_short_C2"/>
    <property type="match status" value="1"/>
</dbReference>
<dbReference type="InterPro" id="IPR036291">
    <property type="entry name" value="NAD(P)-bd_dom_sf"/>
</dbReference>
<keyword evidence="4" id="KW-1185">Reference proteome</keyword>
<proteinExistence type="inferred from homology"/>
<evidence type="ECO:0000259" key="2">
    <source>
        <dbReference type="SMART" id="SM00822"/>
    </source>
</evidence>
<gene>
    <name evidence="3" type="ORF">ACKKH4_19990</name>
</gene>
<dbReference type="PRINTS" id="PR00080">
    <property type="entry name" value="SDRFAMILY"/>
</dbReference>
<dbReference type="EC" id="1.1.1.-" evidence="3"/>